<dbReference type="InterPro" id="IPR032675">
    <property type="entry name" value="LRR_dom_sf"/>
</dbReference>
<keyword evidence="2" id="KW-0433">Leucine-rich repeat</keyword>
<dbReference type="Gene3D" id="3.80.10.10">
    <property type="entry name" value="Ribonuclease Inhibitor"/>
    <property type="match status" value="2"/>
</dbReference>
<dbReference type="InterPro" id="IPR027417">
    <property type="entry name" value="P-loop_NTPase"/>
</dbReference>
<dbReference type="Gene3D" id="1.20.5.4130">
    <property type="match status" value="1"/>
</dbReference>
<dbReference type="Pfam" id="PF25019">
    <property type="entry name" value="LRR_R13L1-DRL21"/>
    <property type="match status" value="1"/>
</dbReference>
<dbReference type="Pfam" id="PF23559">
    <property type="entry name" value="WHD_DRP"/>
    <property type="match status" value="1"/>
</dbReference>
<protein>
    <recommendedName>
        <fullName evidence="7">AAA+ ATPase domain-containing protein</fullName>
    </recommendedName>
</protein>
<dbReference type="Gramene" id="TraesROB_scaffold_088727_01G000400.1">
    <property type="protein sequence ID" value="TraesROB_scaffold_088727_01G000400.1"/>
    <property type="gene ID" value="TraesROB_scaffold_088727_01G000400"/>
</dbReference>
<dbReference type="STRING" id="4565.A0A3B5YT79"/>
<reference evidence="8" key="2">
    <citation type="submission" date="2018-10" db="UniProtKB">
        <authorList>
            <consortium name="EnsemblPlants"/>
        </authorList>
    </citation>
    <scope>IDENTIFICATION</scope>
</reference>
<dbReference type="OrthoDB" id="684683at2759"/>
<dbReference type="Proteomes" id="UP000019116">
    <property type="component" value="Chromosome 1B"/>
</dbReference>
<dbReference type="GO" id="GO:0006952">
    <property type="term" value="P:defense response"/>
    <property type="evidence" value="ECO:0007669"/>
    <property type="project" value="UniProtKB-KW"/>
</dbReference>
<reference evidence="8" key="1">
    <citation type="submission" date="2018-08" db="EMBL/GenBank/DDBJ databases">
        <authorList>
            <person name="Rossello M."/>
        </authorList>
    </citation>
    <scope>NUCLEOTIDE SEQUENCE [LARGE SCALE GENOMIC DNA]</scope>
    <source>
        <strain evidence="8">cv. Chinese Spring</strain>
    </source>
</reference>
<dbReference type="PANTHER" id="PTHR36766:SF70">
    <property type="entry name" value="DISEASE RESISTANCE PROTEIN RGA4"/>
    <property type="match status" value="1"/>
</dbReference>
<dbReference type="GO" id="GO:0005524">
    <property type="term" value="F:ATP binding"/>
    <property type="evidence" value="ECO:0007669"/>
    <property type="project" value="UniProtKB-KW"/>
</dbReference>
<evidence type="ECO:0000256" key="5">
    <source>
        <dbReference type="ARBA" id="ARBA00022821"/>
    </source>
</evidence>
<comment type="similarity">
    <text evidence="1">Belongs to the disease resistance NB-LRR family.</text>
</comment>
<dbReference type="InterPro" id="IPR041118">
    <property type="entry name" value="Rx_N"/>
</dbReference>
<dbReference type="InterPro" id="IPR056789">
    <property type="entry name" value="LRR_R13L1-DRL21"/>
</dbReference>
<dbReference type="GO" id="GO:0043531">
    <property type="term" value="F:ADP binding"/>
    <property type="evidence" value="ECO:0007669"/>
    <property type="project" value="InterPro"/>
</dbReference>
<dbReference type="Gramene" id="TraesWEE_scaffold_058182_01G000100.1">
    <property type="protein sequence ID" value="TraesWEE_scaffold_058182_01G000100.1"/>
    <property type="gene ID" value="TraesWEE_scaffold_058182_01G000100"/>
</dbReference>
<dbReference type="SUPFAM" id="SSF52540">
    <property type="entry name" value="P-loop containing nucleoside triphosphate hydrolases"/>
    <property type="match status" value="1"/>
</dbReference>
<keyword evidence="4" id="KW-0547">Nucleotide-binding</keyword>
<keyword evidence="6" id="KW-0067">ATP-binding</keyword>
<name>A0A3B5YT79_WHEAT</name>
<evidence type="ECO:0000256" key="3">
    <source>
        <dbReference type="ARBA" id="ARBA00022737"/>
    </source>
</evidence>
<evidence type="ECO:0000313" key="8">
    <source>
        <dbReference type="EnsemblPlants" id="TraesCS1B02G112200.1"/>
    </source>
</evidence>
<dbReference type="Gramene" id="TraesCS1B02G112200.1">
    <property type="protein sequence ID" value="TraesCS1B02G112200.1"/>
    <property type="gene ID" value="TraesCS1B02G112200"/>
</dbReference>
<dbReference type="Pfam" id="PF18052">
    <property type="entry name" value="Rx_N"/>
    <property type="match status" value="1"/>
</dbReference>
<organism evidence="8">
    <name type="scientific">Triticum aestivum</name>
    <name type="common">Wheat</name>
    <dbReference type="NCBI Taxonomy" id="4565"/>
    <lineage>
        <taxon>Eukaryota</taxon>
        <taxon>Viridiplantae</taxon>
        <taxon>Streptophyta</taxon>
        <taxon>Embryophyta</taxon>
        <taxon>Tracheophyta</taxon>
        <taxon>Spermatophyta</taxon>
        <taxon>Magnoliopsida</taxon>
        <taxon>Liliopsida</taxon>
        <taxon>Poales</taxon>
        <taxon>Poaceae</taxon>
        <taxon>BOP clade</taxon>
        <taxon>Pooideae</taxon>
        <taxon>Triticodae</taxon>
        <taxon>Triticeae</taxon>
        <taxon>Triticinae</taxon>
        <taxon>Triticum</taxon>
    </lineage>
</organism>
<dbReference type="Gene3D" id="3.40.50.300">
    <property type="entry name" value="P-loop containing nucleotide triphosphate hydrolases"/>
    <property type="match status" value="1"/>
</dbReference>
<sequence length="1568" mass="175165">MDFAVDAALWVLGKALAPVTDGLLESWAASAGLGHNIDALKMELLYAQGMLDNAQGREFRSPALKELLHKLGELAYGADDVLDELDYFRIQDALDGTYHAAADLDAQGCIDGLLLNARHTARDTAHKLRLSASCSRGASASHGDPDDEAEGGKQGCLCSIRTRGRHQISSPPASPTNNGGCISKVASRARSTAHIISKNLTCYSFPSVHDDDAMLESSNMAASGRWFLCGAWKSKAVQTNHVGQTPKMEFDRVGMSQKMMEIVEQLKALCGKVSTILNLELLGSNRTPNQDTTMNRPKTTPNIVEPELFGRDSLKKNIVDDITHGKYCTSELTVVPLVGPGGIGKTTLTQHIFRELESSFQVSVWICVSLDFNADRLLQEIVNKIPKVNGEKVNTSNQELIEQRLKSKRLLLVLDDVWTYHEDEWKKLLAPLKHNNGDKGNVVIVTTRIPKVASMVTTTNSSIDVERLSHGDTMSFFEVCVFGDQRPWEDHPELRDVGNTIVTKLKGFPLAAKTVGRLLRNQLTLDHWTRVAESREWELQTNDIDIMPALKLSYDFLPFHLQQCFSYCALFPEDYEFGSKELTHFWIGLGIIRSHDQAKRTEDVALCYLNDLVNHGFFRKNEKQNGPRYVIHDLLHDLAVKVSSYECLCIYSSNIRSIQIPASVRHLSIIVENTDVKDIITFKEYNSYLSALGKRLKVQNLRTLVLFGEYHGNFAKTFRGLFREARALRTIFLSGALYSVDDVLLDFSELVHLRYLRIKSVRNKDMCLPSALFRSYHLEVIDLESWGGSFGSTSQMSSLVKLRHFVVPEDSLKLHSSICEVGELKFLEELRRFEVGKETKGFELSQLGELTELGGSLGIYNLEKVQKKDEANELKLIDKNHLHKLILEWCIDRPNRNAEQEEHVIESLVPHSNLQDLCIRGHGGANCPSWLGRYLSVENLESLSLCDVSWSNLPPLGKLGFVAGEGWQSHVSSQSFHILKRLEIVNIPKLQKWAGNEPCHLFSVLEVVIFIDCPELVELPFSHPTSHRAKHDENMSWFPKLRELKIICCPKLASLPPIPWTQALCSAEIRQAGSVFEQLVYPNNYGAELSLEVEGKDGQHGVLWNGLAFHNLAGLKGLWVKNCPPLPLIHLQKLKSLKFLVITGTSNSLLLFEGEGYNTECPLPVEHIGIKECGADGKELTQLLSHFSKLTKLGVRSCEKITELGVEEIVIEYAQERHHQTRGEEVEDAAAGGGGLLLLPRQLEELSIIECRELRLLSGSLGNDSKHGGGLQSLCPLQSLCSLRSLEIYDCPRFLSSYSSSASSCFPFPTSLQQLMLWGVEGMETLVPLSNLLSLTDLTVHNCGDLRGDGLWPLVAQGRLTQLQVTETPKFFTGSEPSQPHDQEIPSSSSKLERLWTDDLVGVLTAPIWELLSSSLTKLIFWGNKEVERFTEEQEEALRLLSSLQELEFLGCEKLQRLSAGLTKLASLKILRIWWRPAIQLLPKDGLPSSLQELDIRDCPAIKSLPKDGLPSSLQKLEVPYGISVKSLPKDGLTSSLWKLEVFNGISEELKGKCRKLKGIIPIIKGYN</sequence>
<dbReference type="Gramene" id="TraesCS1B03G0303800.1">
    <property type="protein sequence ID" value="TraesCS1B03G0303800.1.CDS"/>
    <property type="gene ID" value="TraesCS1B03G0303800"/>
</dbReference>
<dbReference type="PANTHER" id="PTHR36766">
    <property type="entry name" value="PLANT BROAD-SPECTRUM MILDEW RESISTANCE PROTEIN RPW8"/>
    <property type="match status" value="1"/>
</dbReference>
<dbReference type="SMR" id="A0A3B5YT79"/>
<dbReference type="PRINTS" id="PR00364">
    <property type="entry name" value="DISEASERSIST"/>
</dbReference>
<dbReference type="GO" id="GO:0051707">
    <property type="term" value="P:response to other organism"/>
    <property type="evidence" value="ECO:0007669"/>
    <property type="project" value="UniProtKB-ARBA"/>
</dbReference>
<dbReference type="Gene3D" id="1.10.10.10">
    <property type="entry name" value="Winged helix-like DNA-binding domain superfamily/Winged helix DNA-binding domain"/>
    <property type="match status" value="1"/>
</dbReference>
<dbReference type="InterPro" id="IPR003593">
    <property type="entry name" value="AAA+_ATPase"/>
</dbReference>
<dbReference type="SMART" id="SM00382">
    <property type="entry name" value="AAA"/>
    <property type="match status" value="1"/>
</dbReference>
<accession>A0A3B5YT79</accession>
<evidence type="ECO:0000256" key="1">
    <source>
        <dbReference type="ARBA" id="ARBA00008894"/>
    </source>
</evidence>
<dbReference type="Gene3D" id="1.10.8.430">
    <property type="entry name" value="Helical domain of apoptotic protease-activating factors"/>
    <property type="match status" value="1"/>
</dbReference>
<evidence type="ECO:0000313" key="9">
    <source>
        <dbReference type="Proteomes" id="UP000019116"/>
    </source>
</evidence>
<dbReference type="SUPFAM" id="SSF52058">
    <property type="entry name" value="L domain-like"/>
    <property type="match status" value="2"/>
</dbReference>
<dbReference type="OMA" id="TCQEDEW"/>
<keyword evidence="3" id="KW-0677">Repeat</keyword>
<dbReference type="Gramene" id="TraesCLE_scaffold_085209_01G000400.1">
    <property type="protein sequence ID" value="TraesCLE_scaffold_085209_01G000400.1"/>
    <property type="gene ID" value="TraesCLE_scaffold_085209_01G000400"/>
</dbReference>
<evidence type="ECO:0000256" key="2">
    <source>
        <dbReference type="ARBA" id="ARBA00022614"/>
    </source>
</evidence>
<keyword evidence="9" id="KW-1185">Reference proteome</keyword>
<dbReference type="PaxDb" id="4565-Traes_1BS_CE1237D8F.1"/>
<dbReference type="Pfam" id="PF00931">
    <property type="entry name" value="NB-ARC"/>
    <property type="match status" value="1"/>
</dbReference>
<dbReference type="InterPro" id="IPR002182">
    <property type="entry name" value="NB-ARC"/>
</dbReference>
<dbReference type="InterPro" id="IPR058922">
    <property type="entry name" value="WHD_DRP"/>
</dbReference>
<proteinExistence type="inferred from homology"/>
<evidence type="ECO:0000256" key="4">
    <source>
        <dbReference type="ARBA" id="ARBA00022741"/>
    </source>
</evidence>
<dbReference type="EnsemblPlants" id="TraesCS1B02G112200.1">
    <property type="protein sequence ID" value="TraesCS1B02G112200.1"/>
    <property type="gene ID" value="TraesCS1B02G112200"/>
</dbReference>
<evidence type="ECO:0000259" key="7">
    <source>
        <dbReference type="SMART" id="SM00382"/>
    </source>
</evidence>
<feature type="domain" description="AAA+ ATPase" evidence="7">
    <location>
        <begin position="331"/>
        <end position="469"/>
    </location>
</feature>
<evidence type="ECO:0000256" key="6">
    <source>
        <dbReference type="ARBA" id="ARBA00022840"/>
    </source>
</evidence>
<keyword evidence="5" id="KW-0611">Plant defense</keyword>
<dbReference type="InterPro" id="IPR042197">
    <property type="entry name" value="Apaf_helical"/>
</dbReference>
<dbReference type="InterPro" id="IPR036388">
    <property type="entry name" value="WH-like_DNA-bd_sf"/>
</dbReference>